<dbReference type="InterPro" id="IPR011559">
    <property type="entry name" value="Initiation_fac_2B_a/b/d"/>
</dbReference>
<feature type="binding site" evidence="3">
    <location>
        <begin position="55"/>
        <end position="57"/>
    </location>
    <ligand>
        <name>substrate</name>
    </ligand>
</feature>
<keyword evidence="5" id="KW-1185">Reference proteome</keyword>
<dbReference type="PANTHER" id="PTHR43475:SF1">
    <property type="entry name" value="METHYLTHIORIBOSE-1-PHOSPHATE ISOMERASE"/>
    <property type="match status" value="1"/>
</dbReference>
<dbReference type="EC" id="5.3.1.23" evidence="3"/>
<dbReference type="Gene3D" id="3.40.50.10470">
    <property type="entry name" value="Translation initiation factor eif-2b, domain 2"/>
    <property type="match status" value="1"/>
</dbReference>
<feature type="binding site" evidence="3">
    <location>
        <position position="98"/>
    </location>
    <ligand>
        <name>substrate</name>
    </ligand>
</feature>
<dbReference type="Pfam" id="PF01008">
    <property type="entry name" value="IF-2B"/>
    <property type="match status" value="1"/>
</dbReference>
<dbReference type="eggNOG" id="COG0182">
    <property type="taxonomic scope" value="Bacteria"/>
</dbReference>
<keyword evidence="1 3" id="KW-0413">Isomerase</keyword>
<dbReference type="InterPro" id="IPR005251">
    <property type="entry name" value="IF-M1Pi"/>
</dbReference>
<comment type="caution">
    <text evidence="4">The sequence shown here is derived from an EMBL/GenBank/DDBJ whole genome shotgun (WGS) entry which is preliminary data.</text>
</comment>
<dbReference type="HOGENOM" id="CLU_016218_1_2_9"/>
<keyword evidence="3" id="KW-0028">Amino-acid biosynthesis</keyword>
<accession>V2Y4T6</accession>
<dbReference type="GO" id="GO:0046523">
    <property type="term" value="F:S-methyl-5-thioribose-1-phosphate isomerase activity"/>
    <property type="evidence" value="ECO:0007669"/>
    <property type="project" value="UniProtKB-UniRule"/>
</dbReference>
<dbReference type="UniPathway" id="UPA00904">
    <property type="reaction ID" value="UER00874"/>
</dbReference>
<dbReference type="STRING" id="592026.GCWU0000282_001146"/>
<evidence type="ECO:0000256" key="1">
    <source>
        <dbReference type="ARBA" id="ARBA00023235"/>
    </source>
</evidence>
<feature type="binding site" evidence="3">
    <location>
        <begin position="265"/>
        <end position="266"/>
    </location>
    <ligand>
        <name>substrate</name>
    </ligand>
</feature>
<comment type="catalytic activity">
    <reaction evidence="2 3">
        <text>5-(methylsulfanyl)-alpha-D-ribose 1-phosphate = 5-(methylsulfanyl)-D-ribulose 1-phosphate</text>
        <dbReference type="Rhea" id="RHEA:19989"/>
        <dbReference type="ChEBI" id="CHEBI:58533"/>
        <dbReference type="ChEBI" id="CHEBI:58548"/>
        <dbReference type="EC" id="5.3.1.23"/>
    </reaction>
</comment>
<evidence type="ECO:0000313" key="5">
    <source>
        <dbReference type="Proteomes" id="UP000018227"/>
    </source>
</evidence>
<dbReference type="FunFam" id="3.40.50.10470:FF:000006">
    <property type="entry name" value="Methylthioribose-1-phosphate isomerase"/>
    <property type="match status" value="1"/>
</dbReference>
<keyword evidence="3" id="KW-0486">Methionine biosynthesis</keyword>
<organism evidence="4 5">
    <name type="scientific">Catonella morbi ATCC 51271</name>
    <dbReference type="NCBI Taxonomy" id="592026"/>
    <lineage>
        <taxon>Bacteria</taxon>
        <taxon>Bacillati</taxon>
        <taxon>Bacillota</taxon>
        <taxon>Clostridia</taxon>
        <taxon>Lachnospirales</taxon>
        <taxon>Lachnospiraceae</taxon>
        <taxon>Catonella</taxon>
    </lineage>
</organism>
<evidence type="ECO:0000256" key="3">
    <source>
        <dbReference type="HAMAP-Rule" id="MF_01678"/>
    </source>
</evidence>
<gene>
    <name evidence="3" type="primary">mtnA</name>
    <name evidence="4" type="ORF">GCWU0000282_001146</name>
</gene>
<dbReference type="OrthoDB" id="9803436at2"/>
<dbReference type="SUPFAM" id="SSF100950">
    <property type="entry name" value="NagB/RpiA/CoA transferase-like"/>
    <property type="match status" value="1"/>
</dbReference>
<feature type="active site" description="Proton donor" evidence="3">
    <location>
        <position position="255"/>
    </location>
</feature>
<dbReference type="NCBIfam" id="NF004326">
    <property type="entry name" value="PRK05720.1"/>
    <property type="match status" value="1"/>
</dbReference>
<dbReference type="Proteomes" id="UP000018227">
    <property type="component" value="Unassembled WGS sequence"/>
</dbReference>
<comment type="pathway">
    <text evidence="3">Amino-acid biosynthesis; L-methionine biosynthesis via salvage pathway; L-methionine from S-methyl-5-thio-alpha-D-ribose 1-phosphate: step 1/6.</text>
</comment>
<feature type="site" description="Transition state stabilizer" evidence="3">
    <location>
        <position position="172"/>
    </location>
</feature>
<dbReference type="InterPro" id="IPR037171">
    <property type="entry name" value="NagB/RpiA_transferase-like"/>
</dbReference>
<dbReference type="RefSeq" id="WP_023354027.1">
    <property type="nucleotide sequence ID" value="NZ_KI535367.1"/>
</dbReference>
<dbReference type="AlphaFoldDB" id="V2Y4T6"/>
<protein>
    <recommendedName>
        <fullName evidence="3">Methylthioribose-1-phosphate isomerase</fullName>
        <shortName evidence="3">M1Pi</shortName>
        <shortName evidence="3">MTR-1-P isomerase</shortName>
        <ecNumber evidence="3">5.3.1.23</ecNumber>
    </recommendedName>
    <alternativeName>
        <fullName evidence="3">S-methyl-5-thioribose-1-phosphate isomerase</fullName>
    </alternativeName>
</protein>
<dbReference type="NCBIfam" id="TIGR00524">
    <property type="entry name" value="eIF-2B_rel"/>
    <property type="match status" value="1"/>
</dbReference>
<feature type="binding site" evidence="3">
    <location>
        <position position="214"/>
    </location>
    <ligand>
        <name>substrate</name>
    </ligand>
</feature>
<sequence>MNMDDFFDRLLTVRFTDDRTGVDIIDQTLIPVEMKRIVLKTKEEVWEAIKKLRVRGAPAIGVAAACGLAAIARRIETADYDEFYKEFKKIKDYLASSRPTAVNLFWALNRMDDVAVKNKGKCVEEIKNILLDEAELIRTEDIAISRNIGEIGFGLIKELKKEGSEVGILTHCNAGTLATAKYGTATAPMYIALEHGFKGDDMHVYCDETRPLLQGARLTSFELHNAGIKTTLQCDNMASILMKSGKIDIIFVGCDRVAANGDAANKIGTSGVAILAKHYGIPFYVCAPSSTIDMNTLTGKDIPIEQRDGEEITEMWYKARMAPVGVDVYNPAFDVTDNELITGIITEKGLCKAPYDKAFKELGIGGGLC</sequence>
<comment type="function">
    <text evidence="3">Catalyzes the interconversion of methylthioribose-1-phosphate (MTR-1-P) into methylthioribulose-1-phosphate (MTRu-1-P).</text>
</comment>
<proteinExistence type="inferred from homology"/>
<dbReference type="EMBL" id="ACIL03000007">
    <property type="protein sequence ID" value="ESL03978.1"/>
    <property type="molecule type" value="Genomic_DNA"/>
</dbReference>
<evidence type="ECO:0000256" key="2">
    <source>
        <dbReference type="ARBA" id="ARBA00052401"/>
    </source>
</evidence>
<dbReference type="NCBIfam" id="TIGR00512">
    <property type="entry name" value="salvage_mtnA"/>
    <property type="match status" value="1"/>
</dbReference>
<dbReference type="PANTHER" id="PTHR43475">
    <property type="entry name" value="METHYLTHIORIBOSE-1-PHOSPHATE ISOMERASE"/>
    <property type="match status" value="1"/>
</dbReference>
<dbReference type="InterPro" id="IPR000649">
    <property type="entry name" value="IF-2B-related"/>
</dbReference>
<dbReference type="GO" id="GO:0019509">
    <property type="term" value="P:L-methionine salvage from methylthioadenosine"/>
    <property type="evidence" value="ECO:0007669"/>
    <property type="project" value="UniProtKB-UniRule"/>
</dbReference>
<dbReference type="Gene3D" id="1.20.120.420">
    <property type="entry name" value="translation initiation factor eif-2b, domain 1"/>
    <property type="match status" value="1"/>
</dbReference>
<dbReference type="InterPro" id="IPR027363">
    <property type="entry name" value="M1Pi_N"/>
</dbReference>
<comment type="similarity">
    <text evidence="3">Belongs to the EIF-2B alpha/beta/delta subunits family. MtnA subfamily.</text>
</comment>
<name>V2Y4T6_9FIRM</name>
<dbReference type="FunFam" id="1.20.120.420:FF:000003">
    <property type="entry name" value="Methylthioribose-1-phosphate isomerase"/>
    <property type="match status" value="1"/>
</dbReference>
<dbReference type="InterPro" id="IPR042529">
    <property type="entry name" value="IF_2B-like_C"/>
</dbReference>
<reference evidence="4 5" key="1">
    <citation type="submission" date="2013-06" db="EMBL/GenBank/DDBJ databases">
        <authorList>
            <person name="Weinstock G."/>
            <person name="Sodergren E."/>
            <person name="Clifton S."/>
            <person name="Fulton L."/>
            <person name="Fulton B."/>
            <person name="Courtney L."/>
            <person name="Fronick C."/>
            <person name="Harrison M."/>
            <person name="Strong C."/>
            <person name="Farmer C."/>
            <person name="Delahaunty K."/>
            <person name="Markovic C."/>
            <person name="Hall O."/>
            <person name="Minx P."/>
            <person name="Tomlinson C."/>
            <person name="Mitreva M."/>
            <person name="Nelson J."/>
            <person name="Hou S."/>
            <person name="Wollam A."/>
            <person name="Pepin K.H."/>
            <person name="Johnson M."/>
            <person name="Bhonagiri V."/>
            <person name="Nash W.E."/>
            <person name="Warren W."/>
            <person name="Chinwalla A."/>
            <person name="Mardis E.R."/>
            <person name="Wilson R.K."/>
        </authorList>
    </citation>
    <scope>NUCLEOTIDE SEQUENCE [LARGE SCALE GENOMIC DNA]</scope>
    <source>
        <strain evidence="4 5">ATCC 51271</strain>
    </source>
</reference>
<dbReference type="HAMAP" id="MF_01678">
    <property type="entry name" value="Salvage_MtnA"/>
    <property type="match status" value="1"/>
</dbReference>
<evidence type="ECO:0000313" key="4">
    <source>
        <dbReference type="EMBL" id="ESL03978.1"/>
    </source>
</evidence>